<keyword evidence="4 10" id="KW-0732">Signal</keyword>
<keyword evidence="6 9" id="KW-1133">Transmembrane helix</keyword>
<dbReference type="InterPro" id="IPR000719">
    <property type="entry name" value="Prot_kinase_dom"/>
</dbReference>
<evidence type="ECO:0000256" key="7">
    <source>
        <dbReference type="ARBA" id="ARBA00023136"/>
    </source>
</evidence>
<dbReference type="PANTHER" id="PTHR48056">
    <property type="entry name" value="LRR RECEPTOR-LIKE SERINE/THREONINE-PROTEIN KINASE-RELATED"/>
    <property type="match status" value="1"/>
</dbReference>
<evidence type="ECO:0000259" key="11">
    <source>
        <dbReference type="PROSITE" id="PS50011"/>
    </source>
</evidence>
<dbReference type="Pfam" id="PF00560">
    <property type="entry name" value="LRR_1"/>
    <property type="match status" value="2"/>
</dbReference>
<keyword evidence="13" id="KW-1185">Reference proteome</keyword>
<dbReference type="FunFam" id="3.30.200.20:FF:000371">
    <property type="entry name" value="Protein NSP-INTERACTING KINASE 2"/>
    <property type="match status" value="1"/>
</dbReference>
<evidence type="ECO:0000256" key="4">
    <source>
        <dbReference type="ARBA" id="ARBA00022729"/>
    </source>
</evidence>
<evidence type="ECO:0000256" key="8">
    <source>
        <dbReference type="ARBA" id="ARBA00023180"/>
    </source>
</evidence>
<dbReference type="GO" id="GO:0005524">
    <property type="term" value="F:ATP binding"/>
    <property type="evidence" value="ECO:0007669"/>
    <property type="project" value="InterPro"/>
</dbReference>
<dbReference type="AlphaFoldDB" id="A0A8X8CB65"/>
<evidence type="ECO:0000313" key="12">
    <source>
        <dbReference type="EMBL" id="KAG6746379.1"/>
    </source>
</evidence>
<dbReference type="PANTHER" id="PTHR48056:SF37">
    <property type="entry name" value="PROTEIN KINASE DOMAIN-CONTAINING PROTEIN"/>
    <property type="match status" value="1"/>
</dbReference>
<dbReference type="Pfam" id="PF13855">
    <property type="entry name" value="LRR_8"/>
    <property type="match status" value="1"/>
</dbReference>
<evidence type="ECO:0000256" key="3">
    <source>
        <dbReference type="ARBA" id="ARBA00022692"/>
    </source>
</evidence>
<accession>A0A8X8CB65</accession>
<keyword evidence="5" id="KW-0677">Repeat</keyword>
<feature type="domain" description="Protein kinase" evidence="11">
    <location>
        <begin position="405"/>
        <end position="671"/>
    </location>
</feature>
<feature type="signal peptide" evidence="10">
    <location>
        <begin position="1"/>
        <end position="22"/>
    </location>
</feature>
<organism evidence="12 13">
    <name type="scientific">Populus tomentosa</name>
    <name type="common">Chinese white poplar</name>
    <dbReference type="NCBI Taxonomy" id="118781"/>
    <lineage>
        <taxon>Eukaryota</taxon>
        <taxon>Viridiplantae</taxon>
        <taxon>Streptophyta</taxon>
        <taxon>Embryophyta</taxon>
        <taxon>Tracheophyta</taxon>
        <taxon>Spermatophyta</taxon>
        <taxon>Magnoliopsida</taxon>
        <taxon>eudicotyledons</taxon>
        <taxon>Gunneridae</taxon>
        <taxon>Pentapetalae</taxon>
        <taxon>rosids</taxon>
        <taxon>fabids</taxon>
        <taxon>Malpighiales</taxon>
        <taxon>Salicaceae</taxon>
        <taxon>Saliceae</taxon>
        <taxon>Populus</taxon>
    </lineage>
</organism>
<dbReference type="GO" id="GO:0016020">
    <property type="term" value="C:membrane"/>
    <property type="evidence" value="ECO:0007669"/>
    <property type="project" value="UniProtKB-SubCell"/>
</dbReference>
<comment type="caution">
    <text evidence="12">The sequence shown here is derived from an EMBL/GenBank/DDBJ whole genome shotgun (WGS) entry which is preliminary data.</text>
</comment>
<dbReference type="EMBL" id="JAAWWB010000030">
    <property type="protein sequence ID" value="KAG6746379.1"/>
    <property type="molecule type" value="Genomic_DNA"/>
</dbReference>
<gene>
    <name evidence="12" type="ORF">POTOM_050919</name>
</gene>
<dbReference type="InterPro" id="IPR050647">
    <property type="entry name" value="Plant_LRR-RLKs"/>
</dbReference>
<keyword evidence="2" id="KW-0433">Leucine-rich repeat</keyword>
<dbReference type="GO" id="GO:0004672">
    <property type="term" value="F:protein kinase activity"/>
    <property type="evidence" value="ECO:0007669"/>
    <property type="project" value="InterPro"/>
</dbReference>
<dbReference type="Pfam" id="PF08263">
    <property type="entry name" value="LRRNT_2"/>
    <property type="match status" value="1"/>
</dbReference>
<dbReference type="GO" id="GO:0033612">
    <property type="term" value="F:receptor serine/threonine kinase binding"/>
    <property type="evidence" value="ECO:0007669"/>
    <property type="project" value="TreeGrafter"/>
</dbReference>
<feature type="transmembrane region" description="Helical" evidence="9">
    <location>
        <begin position="304"/>
        <end position="325"/>
    </location>
</feature>
<dbReference type="FunFam" id="1.10.510.10:FF:000513">
    <property type="entry name" value="Protein NSP-INTERACTING KINASE 2"/>
    <property type="match status" value="1"/>
</dbReference>
<comment type="subcellular location">
    <subcellularLocation>
        <location evidence="1">Membrane</location>
        <topology evidence="1">Single-pass membrane protein</topology>
    </subcellularLocation>
</comment>
<dbReference type="InterPro" id="IPR001611">
    <property type="entry name" value="Leu-rich_rpt"/>
</dbReference>
<feature type="chain" id="PRO_5036492902" description="Protein kinase domain-containing protein" evidence="10">
    <location>
        <begin position="23"/>
        <end position="677"/>
    </location>
</feature>
<keyword evidence="7 9" id="KW-0472">Membrane</keyword>
<dbReference type="FunFam" id="3.80.10.10:FF:000129">
    <property type="entry name" value="Leucine-rich repeat receptor-like kinase"/>
    <property type="match status" value="1"/>
</dbReference>
<evidence type="ECO:0000256" key="6">
    <source>
        <dbReference type="ARBA" id="ARBA00022989"/>
    </source>
</evidence>
<dbReference type="FunFam" id="3.80.10.10:FF:000562">
    <property type="entry name" value="Protein NSP-INTERACTING KINASE 2"/>
    <property type="match status" value="1"/>
</dbReference>
<dbReference type="InterPro" id="IPR001245">
    <property type="entry name" value="Ser-Thr/Tyr_kinase_cat_dom"/>
</dbReference>
<name>A0A8X8CB65_POPTO</name>
<dbReference type="OrthoDB" id="676979at2759"/>
<dbReference type="Pfam" id="PF07714">
    <property type="entry name" value="PK_Tyr_Ser-Thr"/>
    <property type="match status" value="1"/>
</dbReference>
<dbReference type="PROSITE" id="PS50011">
    <property type="entry name" value="PROTEIN_KINASE_DOM"/>
    <property type="match status" value="1"/>
</dbReference>
<keyword evidence="3 9" id="KW-0812">Transmembrane</keyword>
<evidence type="ECO:0000256" key="5">
    <source>
        <dbReference type="ARBA" id="ARBA00022737"/>
    </source>
</evidence>
<evidence type="ECO:0000313" key="13">
    <source>
        <dbReference type="Proteomes" id="UP000886885"/>
    </source>
</evidence>
<reference evidence="12" key="1">
    <citation type="journal article" date="2020" name="bioRxiv">
        <title>Hybrid origin of Populus tomentosa Carr. identified through genome sequencing and phylogenomic analysis.</title>
        <authorList>
            <person name="An X."/>
            <person name="Gao K."/>
            <person name="Chen Z."/>
            <person name="Li J."/>
            <person name="Yang X."/>
            <person name="Yang X."/>
            <person name="Zhou J."/>
            <person name="Guo T."/>
            <person name="Zhao T."/>
            <person name="Huang S."/>
            <person name="Miao D."/>
            <person name="Khan W.U."/>
            <person name="Rao P."/>
            <person name="Ye M."/>
            <person name="Lei B."/>
            <person name="Liao W."/>
            <person name="Wang J."/>
            <person name="Ji L."/>
            <person name="Li Y."/>
            <person name="Guo B."/>
            <person name="Mustafa N.S."/>
            <person name="Li S."/>
            <person name="Yun Q."/>
            <person name="Keller S.R."/>
            <person name="Mao J."/>
            <person name="Zhang R."/>
            <person name="Strauss S.H."/>
        </authorList>
    </citation>
    <scope>NUCLEOTIDE SEQUENCE</scope>
    <source>
        <strain evidence="12">GM15</strain>
        <tissue evidence="12">Leaf</tissue>
    </source>
</reference>
<evidence type="ECO:0000256" key="10">
    <source>
        <dbReference type="SAM" id="SignalP"/>
    </source>
</evidence>
<dbReference type="InterPro" id="IPR013210">
    <property type="entry name" value="LRR_N_plant-typ"/>
</dbReference>
<evidence type="ECO:0000256" key="1">
    <source>
        <dbReference type="ARBA" id="ARBA00004167"/>
    </source>
</evidence>
<keyword evidence="8" id="KW-0325">Glycoprotein</keyword>
<evidence type="ECO:0000256" key="2">
    <source>
        <dbReference type="ARBA" id="ARBA00022614"/>
    </source>
</evidence>
<protein>
    <recommendedName>
        <fullName evidence="11">Protein kinase domain-containing protein</fullName>
    </recommendedName>
</protein>
<sequence>MGFAVFLLGLFLLLSKPNWVLANTEIRALMDIKAALDPENRYLTSWTINSSPCDGSFEGVACNEKGQVANISLQGKGLYGKVSPAIAGLKHLTGLYLHFNSLYGDVPREIASMTELSDLYLNVNNLSGEIPPEIGNMANLQVLQLCYNQFTGSIPTEMGSLEKLSVLTLQSNHLTGAIPASLGGLGMLMRLDLSYNHLFGSIPTKVADAPLLEFLDIRNNTLSGNVPLALKRLNDGFLYENNLGLCGAGFVSLNACNASELNPSRPEPFGTGVNGLPREIPETASLPLLCNQTHCSNPSKSHHASAAVATVVVTILLAAIGILTFTQYRRRKQKLASSYEVSDSRLSTDQAKGVYRKKGSPLISLEYPNGWDPLADGRNLSGSAQDVFQSFRFNLEEVETATQYFSEVNLLGKSNFSATYRGILRDGSVVAIKSISKNSCKSEETEFLKGLNTLTSLRHENLVSLRGFCCSRGRGECFLIYDFVPNGNLLRYLDVKDGDGHVLEWSTRVSIVRGIAKGIAYLHGYKANKPSLIHQNITAEKVLIDQRCSPLLADSGLQNLLTNDIVFSALKTSAAMGYLAPEYTTTGRFTDKSDVYAFGVIVFQVLSGKRKVTNLVRLGADACRFQDYIDPNLHGRFFEYEAAKLARIAWLCTHESPIERPSTEAVVHELGNCSSCL</sequence>
<evidence type="ECO:0000256" key="9">
    <source>
        <dbReference type="SAM" id="Phobius"/>
    </source>
</evidence>
<dbReference type="Proteomes" id="UP000886885">
    <property type="component" value="Chromosome 15D"/>
</dbReference>
<proteinExistence type="predicted"/>